<evidence type="ECO:0000313" key="7">
    <source>
        <dbReference type="EMBL" id="SVB35610.1"/>
    </source>
</evidence>
<dbReference type="CDD" id="cd16027">
    <property type="entry name" value="SGSH"/>
    <property type="match status" value="1"/>
</dbReference>
<evidence type="ECO:0000256" key="5">
    <source>
        <dbReference type="SAM" id="MobiDB-lite"/>
    </source>
</evidence>
<dbReference type="InterPro" id="IPR024607">
    <property type="entry name" value="Sulfatase_CS"/>
</dbReference>
<dbReference type="InterPro" id="IPR017850">
    <property type="entry name" value="Alkaline_phosphatase_core_sf"/>
</dbReference>
<evidence type="ECO:0000256" key="2">
    <source>
        <dbReference type="ARBA" id="ARBA00022723"/>
    </source>
</evidence>
<proteinExistence type="inferred from homology"/>
<feature type="domain" description="Sulfatase N-terminal" evidence="6">
    <location>
        <begin position="36"/>
        <end position="305"/>
    </location>
</feature>
<organism evidence="7">
    <name type="scientific">marine metagenome</name>
    <dbReference type="NCBI Taxonomy" id="408172"/>
    <lineage>
        <taxon>unclassified sequences</taxon>
        <taxon>metagenomes</taxon>
        <taxon>ecological metagenomes</taxon>
    </lineage>
</organism>
<reference evidence="7" key="1">
    <citation type="submission" date="2018-05" db="EMBL/GenBank/DDBJ databases">
        <authorList>
            <person name="Lanie J.A."/>
            <person name="Ng W.-L."/>
            <person name="Kazmierczak K.M."/>
            <person name="Andrzejewski T.M."/>
            <person name="Davidsen T.M."/>
            <person name="Wayne K.J."/>
            <person name="Tettelin H."/>
            <person name="Glass J.I."/>
            <person name="Rusch D."/>
            <person name="Podicherti R."/>
            <person name="Tsui H.-C.T."/>
            <person name="Winkler M.E."/>
        </authorList>
    </citation>
    <scope>NUCLEOTIDE SEQUENCE</scope>
</reference>
<feature type="compositionally biased region" description="Basic and acidic residues" evidence="5">
    <location>
        <begin position="453"/>
        <end position="464"/>
    </location>
</feature>
<sequence length="499" mass="56288">MRNLSEFASLPALRKAASICFCLLFLLRPEAVADKPNVVFFIADDVSQDDFGCYGHPVIQTPNVDALARKGMRFDNAYLTTSSCSPTRCSIITGRYPHNTGAPELHVRLPESQIRFPELLRKAGYYTVLSGKNHMFGNKDRAFDRITGGGGPGKEKDWVDHVKERPKDKPFFFWFAASDAHRGWGISDDAPKYEPKDMVIPPYMVDTEETRKDLTGYYHEVSRFDHFIGLVTAELKKQGILENTMIVVAADNGRPFPRCKSRLYDSGIKTPWVVHYPKMIKKPSVTQSLVSVIDLSATCLQLAGVKRPAFIQGRSFLPILEDPKAQVREVVFAEHNWHVYKNHERMVRFGNFLYIRNNFPYQPNLCYESDDHFPAGAELWKAHAAGKTNPKQHQIFANPCPPEELFVVGDDPHQLTNLAKDSKHAKTLEQARDLLAEWTKQTGDSIPDNPTPNRHDPPRIEDGKILPPSKAGKKRNPHAEMPGASNNAMKINHPGPLKL</sequence>
<dbReference type="PROSITE" id="PS00523">
    <property type="entry name" value="SULFATASE_1"/>
    <property type="match status" value="1"/>
</dbReference>
<evidence type="ECO:0000256" key="4">
    <source>
        <dbReference type="ARBA" id="ARBA00022837"/>
    </source>
</evidence>
<dbReference type="Gene3D" id="3.40.720.10">
    <property type="entry name" value="Alkaline Phosphatase, subunit A"/>
    <property type="match status" value="1"/>
</dbReference>
<evidence type="ECO:0000256" key="3">
    <source>
        <dbReference type="ARBA" id="ARBA00022801"/>
    </source>
</evidence>
<feature type="region of interest" description="Disordered" evidence="5">
    <location>
        <begin position="440"/>
        <end position="499"/>
    </location>
</feature>
<comment type="similarity">
    <text evidence="1">Belongs to the sulfatase family.</text>
</comment>
<gene>
    <name evidence="7" type="ORF">METZ01_LOCUS188464</name>
</gene>
<dbReference type="InterPro" id="IPR050738">
    <property type="entry name" value="Sulfatase"/>
</dbReference>
<name>A0A382DB06_9ZZZZ</name>
<dbReference type="InterPro" id="IPR000917">
    <property type="entry name" value="Sulfatase_N"/>
</dbReference>
<dbReference type="PANTHER" id="PTHR42693">
    <property type="entry name" value="ARYLSULFATASE FAMILY MEMBER"/>
    <property type="match status" value="1"/>
</dbReference>
<dbReference type="AlphaFoldDB" id="A0A382DB06"/>
<accession>A0A382DB06</accession>
<dbReference type="PANTHER" id="PTHR42693:SF53">
    <property type="entry name" value="ENDO-4-O-SULFATASE"/>
    <property type="match status" value="1"/>
</dbReference>
<dbReference type="EMBL" id="UINC01038506">
    <property type="protein sequence ID" value="SVB35610.1"/>
    <property type="molecule type" value="Genomic_DNA"/>
</dbReference>
<keyword evidence="2" id="KW-0479">Metal-binding</keyword>
<dbReference type="SUPFAM" id="SSF53649">
    <property type="entry name" value="Alkaline phosphatase-like"/>
    <property type="match status" value="1"/>
</dbReference>
<keyword evidence="3" id="KW-0378">Hydrolase</keyword>
<keyword evidence="4" id="KW-0106">Calcium</keyword>
<evidence type="ECO:0000256" key="1">
    <source>
        <dbReference type="ARBA" id="ARBA00008779"/>
    </source>
</evidence>
<dbReference type="GO" id="GO:0004065">
    <property type="term" value="F:arylsulfatase activity"/>
    <property type="evidence" value="ECO:0007669"/>
    <property type="project" value="TreeGrafter"/>
</dbReference>
<evidence type="ECO:0000259" key="6">
    <source>
        <dbReference type="Pfam" id="PF00884"/>
    </source>
</evidence>
<dbReference type="GO" id="GO:0046872">
    <property type="term" value="F:metal ion binding"/>
    <property type="evidence" value="ECO:0007669"/>
    <property type="project" value="UniProtKB-KW"/>
</dbReference>
<dbReference type="Pfam" id="PF00884">
    <property type="entry name" value="Sulfatase"/>
    <property type="match status" value="1"/>
</dbReference>
<protein>
    <recommendedName>
        <fullName evidence="6">Sulfatase N-terminal domain-containing protein</fullName>
    </recommendedName>
</protein>